<dbReference type="STRING" id="1437824.BN940_18266"/>
<evidence type="ECO:0000313" key="3">
    <source>
        <dbReference type="Proteomes" id="UP000019805"/>
    </source>
</evidence>
<protein>
    <recommendedName>
        <fullName evidence="1">DUF4351 domain-containing protein</fullName>
    </recommendedName>
</protein>
<accession>W8X1X1</accession>
<dbReference type="EMBL" id="HG916765">
    <property type="protein sequence ID" value="CDM26083.1"/>
    <property type="molecule type" value="Genomic_DNA"/>
</dbReference>
<feature type="domain" description="DUF4351" evidence="1">
    <location>
        <begin position="314"/>
        <end position="367"/>
    </location>
</feature>
<sequence length="371" mass="41098">MPDRNDAPPAAASPTAASAAAAVAPAAPAAGATDAAVAAAAAAPADDHDSPWKEALELFFRQAIELLAHSLYKVIDWSVAPQFLDKELQALGVPDGPPGHGRLHADKLVRVRHKDGADAWILVHVEVQGGGMGARALSRIAQRMYRYRTRIEHRHEGLNARAGRAPPALFSLAILVASRSGPDRLEYRREFLGQGVYFSFHAVHLSQWLGRWSELESLARTNPFAVVIMAQLQALRYRTGAQRLEPTVSLVRLLYGYGYDREHIQPLLRLIEWMLRLPAQQEPAYLAAVERLEQERKMSYVTIAERLYTQRGVEKGRTEGQADLLLRQIQRRFGAVDAAVEQRIRTAGADDLEAWSLNILDATTLENVFRG</sequence>
<dbReference type="KEGG" id="cdn:BN940_18266"/>
<dbReference type="RefSeq" id="WP_158386321.1">
    <property type="nucleotide sequence ID" value="NZ_HG916765.1"/>
</dbReference>
<evidence type="ECO:0000313" key="2">
    <source>
        <dbReference type="EMBL" id="CDM26083.1"/>
    </source>
</evidence>
<gene>
    <name evidence="2" type="ORF">BN940_18266</name>
</gene>
<name>W8X1X1_CASD6</name>
<dbReference type="InterPro" id="IPR025587">
    <property type="entry name" value="DUF4351"/>
</dbReference>
<organism evidence="2 3">
    <name type="scientific">Castellaniella defragrans (strain DSM 12143 / CCUG 39792 / 65Phen)</name>
    <name type="common">Alcaligenes defragrans</name>
    <dbReference type="NCBI Taxonomy" id="1437824"/>
    <lineage>
        <taxon>Bacteria</taxon>
        <taxon>Pseudomonadati</taxon>
        <taxon>Pseudomonadota</taxon>
        <taxon>Betaproteobacteria</taxon>
        <taxon>Burkholderiales</taxon>
        <taxon>Alcaligenaceae</taxon>
        <taxon>Castellaniella</taxon>
    </lineage>
</organism>
<dbReference type="PANTHER" id="PTHR35586:SF1">
    <property type="entry name" value="SLL1691 PROTEIN"/>
    <property type="match status" value="1"/>
</dbReference>
<dbReference type="OrthoDB" id="8626097at2"/>
<keyword evidence="3" id="KW-1185">Reference proteome</keyword>
<dbReference type="PATRIC" id="fig|1437824.5.peg.3603"/>
<reference evidence="2 3" key="1">
    <citation type="journal article" date="2014" name="BMC Microbiol.">
        <title>The oxygen-independent metabolism of cyclic monoterpenes in Castellaniella defragrans 65Phen.</title>
        <authorList>
            <person name="Petasch J."/>
            <person name="Disch E.M."/>
            <person name="Markert S."/>
            <person name="Becher D."/>
            <person name="Schweder T."/>
            <person name="Huttel B."/>
            <person name="Reinhardt R."/>
            <person name="Harder J."/>
        </authorList>
    </citation>
    <scope>NUCLEOTIDE SEQUENCE [LARGE SCALE GENOMIC DNA]</scope>
    <source>
        <strain evidence="2">65Phen</strain>
    </source>
</reference>
<dbReference type="AlphaFoldDB" id="W8X1X1"/>
<evidence type="ECO:0000259" key="1">
    <source>
        <dbReference type="Pfam" id="PF14261"/>
    </source>
</evidence>
<dbReference type="PANTHER" id="PTHR35586">
    <property type="entry name" value="SLL1691 PROTEIN"/>
    <property type="match status" value="1"/>
</dbReference>
<dbReference type="Pfam" id="PF14261">
    <property type="entry name" value="DUF4351"/>
    <property type="match status" value="1"/>
</dbReference>
<proteinExistence type="predicted"/>
<dbReference type="HOGENOM" id="CLU_071039_1_1_4"/>
<dbReference type="eggNOG" id="COG5464">
    <property type="taxonomic scope" value="Bacteria"/>
</dbReference>
<dbReference type="Proteomes" id="UP000019805">
    <property type="component" value="Chromosome"/>
</dbReference>